<proteinExistence type="predicted"/>
<name>A0A8E4ZFY9_9CAUD</name>
<dbReference type="InterPro" id="IPR027417">
    <property type="entry name" value="P-loop_NTPase"/>
</dbReference>
<protein>
    <submittedName>
        <fullName evidence="2">DNA replication protein</fullName>
    </submittedName>
</protein>
<evidence type="ECO:0000313" key="2">
    <source>
        <dbReference type="EMBL" id="QQV91470.1"/>
    </source>
</evidence>
<dbReference type="SUPFAM" id="SSF52540">
    <property type="entry name" value="P-loop containing nucleoside triphosphate hydrolases"/>
    <property type="match status" value="1"/>
</dbReference>
<evidence type="ECO:0000313" key="3">
    <source>
        <dbReference type="Proteomes" id="UP000693868"/>
    </source>
</evidence>
<keyword evidence="3" id="KW-1185">Reference proteome</keyword>
<keyword evidence="1" id="KW-0175">Coiled coil</keyword>
<accession>A0A8E4ZFY9</accession>
<feature type="coiled-coil region" evidence="1">
    <location>
        <begin position="42"/>
        <end position="69"/>
    </location>
</feature>
<dbReference type="Gene3D" id="3.40.50.300">
    <property type="entry name" value="P-loop containing nucleotide triphosphate hydrolases"/>
    <property type="match status" value="1"/>
</dbReference>
<evidence type="ECO:0000256" key="1">
    <source>
        <dbReference type="SAM" id="Coils"/>
    </source>
</evidence>
<organism evidence="2 3">
    <name type="scientific">Tenacibaculum phage Gundel_1</name>
    <dbReference type="NCBI Taxonomy" id="2745672"/>
    <lineage>
        <taxon>Viruses</taxon>
        <taxon>Duplodnaviria</taxon>
        <taxon>Heunggongvirae</taxon>
        <taxon>Uroviricota</taxon>
        <taxon>Caudoviricetes</taxon>
        <taxon>Pachyviridae</taxon>
        <taxon>Gundelvirus</taxon>
        <taxon>Gundelvirus Gundel</taxon>
    </lineage>
</organism>
<reference evidence="2" key="1">
    <citation type="submission" date="2020-07" db="EMBL/GenBank/DDBJ databases">
        <title>Highly diverse flavobacterial phages as mortality factor during North Sea spring blooms.</title>
        <authorList>
            <person name="Bartlau N."/>
            <person name="Wichels A."/>
            <person name="Krohne G."/>
            <person name="Adriaenssens E.M."/>
            <person name="Heins A."/>
            <person name="Fuchs B.M."/>
            <person name="Amann R."/>
            <person name="Moraru C."/>
        </authorList>
    </citation>
    <scope>NUCLEOTIDE SEQUENCE</scope>
</reference>
<dbReference type="Proteomes" id="UP000693868">
    <property type="component" value="Segment"/>
</dbReference>
<gene>
    <name evidence="2" type="ORF">Gundel1_38</name>
</gene>
<sequence length="298" mass="35370">MEKPDINKIIEENFKVIGRHKYNKLKSYNFDEMTTEEMVKFRERNKISVAEALKQIEKYESKNQANQNQSEKSKEYFKKVRENVVPEKKKMTKEWLWDKFNREYFKQNKVKYSTEDVYLENLKPLIYYFIGDFENFKKCKHLSKISEASFNKGILMIGGYGNGKTSTMKAFEAVLKNTNVIFKGYSANELVTLYEGCQNPLDKQEFQRISVKGTRYFDDVLTERMASNYGKSNLIKDILEERYNKNLRTYASINHKEGFGQDIKKSIEQIGEKYGPRVYDRIFDMFNVIEFKGSSFRK</sequence>
<dbReference type="EMBL" id="MT732474">
    <property type="protein sequence ID" value="QQV91470.1"/>
    <property type="molecule type" value="Genomic_DNA"/>
</dbReference>